<dbReference type="KEGG" id="bxe:Bxe_A3718"/>
<dbReference type="AlphaFoldDB" id="Q144G8"/>
<accession>Q144G8</accession>
<feature type="region of interest" description="Disordered" evidence="1">
    <location>
        <begin position="52"/>
        <end position="86"/>
    </location>
</feature>
<name>Q144G8_PARXL</name>
<evidence type="ECO:0000313" key="2">
    <source>
        <dbReference type="EMBL" id="ABE29271.1"/>
    </source>
</evidence>
<proteinExistence type="predicted"/>
<organism evidence="2 3">
    <name type="scientific">Paraburkholderia xenovorans (strain LB400)</name>
    <dbReference type="NCBI Taxonomy" id="266265"/>
    <lineage>
        <taxon>Bacteria</taxon>
        <taxon>Pseudomonadati</taxon>
        <taxon>Pseudomonadota</taxon>
        <taxon>Betaproteobacteria</taxon>
        <taxon>Burkholderiales</taxon>
        <taxon>Burkholderiaceae</taxon>
        <taxon>Paraburkholderia</taxon>
    </lineage>
</organism>
<reference evidence="2 3" key="1">
    <citation type="journal article" date="2006" name="Proc. Natl. Acad. Sci. U.S.A.">
        <title>Burkholderia xenovorans LB400 harbors a multi-replicon, 9.73-Mbp genome shaped for versatility.</title>
        <authorList>
            <person name="Chain P.S."/>
            <person name="Denef V.J."/>
            <person name="Konstantinidis K.T."/>
            <person name="Vergez L.M."/>
            <person name="Agullo L."/>
            <person name="Reyes V.L."/>
            <person name="Hauser L."/>
            <person name="Cordova M."/>
            <person name="Gomez L."/>
            <person name="Gonzalez M."/>
            <person name="Land M."/>
            <person name="Lao V."/>
            <person name="Larimer F."/>
            <person name="LiPuma J.J."/>
            <person name="Mahenthiralingam E."/>
            <person name="Malfatti S.A."/>
            <person name="Marx C.J."/>
            <person name="Parnell J.J."/>
            <person name="Ramette A."/>
            <person name="Richardson P."/>
            <person name="Seeger M."/>
            <person name="Smith D."/>
            <person name="Spilker T."/>
            <person name="Sul W.J."/>
            <person name="Tsoi T.V."/>
            <person name="Ulrich L.E."/>
            <person name="Zhulin I.B."/>
            <person name="Tiedje J.M."/>
        </authorList>
    </citation>
    <scope>NUCLEOTIDE SEQUENCE [LARGE SCALE GENOMIC DNA]</scope>
    <source>
        <strain evidence="2 3">LB400</strain>
    </source>
</reference>
<protein>
    <submittedName>
        <fullName evidence="2">Uncharacterized protein</fullName>
    </submittedName>
</protein>
<sequence>MVSRVQRGGLHCTMCFCLLRDPIWTTLAFIAAAKFAVARVENHVTTLVRRSAAPRVSGNRRRSHCRHGDSTTPSRIGKKNECCRTA</sequence>
<dbReference type="STRING" id="266265.Bxe_A3718"/>
<evidence type="ECO:0000313" key="3">
    <source>
        <dbReference type="Proteomes" id="UP000001817"/>
    </source>
</evidence>
<dbReference type="EMBL" id="CP000270">
    <property type="protein sequence ID" value="ABE29271.1"/>
    <property type="molecule type" value="Genomic_DNA"/>
</dbReference>
<evidence type="ECO:0000256" key="1">
    <source>
        <dbReference type="SAM" id="MobiDB-lite"/>
    </source>
</evidence>
<gene>
    <name evidence="2" type="ORF">Bxe_A3718</name>
</gene>
<dbReference type="Proteomes" id="UP000001817">
    <property type="component" value="Chromosome 1"/>
</dbReference>
<keyword evidence="3" id="KW-1185">Reference proteome</keyword>